<reference evidence="1 2" key="1">
    <citation type="submission" date="2013-07" db="EMBL/GenBank/DDBJ databases">
        <title>Complete genome sequence of Bacillus infantis NRRL B-14911 that has potential to induce cardiac disease by antigenic mimicry.</title>
        <authorList>
            <person name="Massilamany C."/>
            <person name="Smith T.P.L."/>
            <person name="Loy J.D."/>
            <person name="Barletta R."/>
            <person name="Reddy J."/>
        </authorList>
    </citation>
    <scope>NUCLEOTIDE SEQUENCE [LARGE SCALE GENOMIC DNA]</scope>
    <source>
        <strain evidence="1 2">NRRL B-14911</strain>
    </source>
</reference>
<dbReference type="STRING" id="1367477.N288_12085"/>
<dbReference type="KEGG" id="bif:N288_12085"/>
<sequence length="31" mass="3709">MSGKGFLSLTYALWKIKRGKKAKLFYFLRKK</sequence>
<accession>U5LAA5</accession>
<organism evidence="1 2">
    <name type="scientific">Bacillus infantis NRRL B-14911</name>
    <dbReference type="NCBI Taxonomy" id="1367477"/>
    <lineage>
        <taxon>Bacteria</taxon>
        <taxon>Bacillati</taxon>
        <taxon>Bacillota</taxon>
        <taxon>Bacilli</taxon>
        <taxon>Bacillales</taxon>
        <taxon>Bacillaceae</taxon>
        <taxon>Bacillus</taxon>
    </lineage>
</organism>
<name>U5LAA5_9BACI</name>
<dbReference type="PATRIC" id="fig|1367477.3.peg.2357"/>
<evidence type="ECO:0000313" key="2">
    <source>
        <dbReference type="Proteomes" id="UP000017805"/>
    </source>
</evidence>
<protein>
    <submittedName>
        <fullName evidence="1">Uncharacterized protein</fullName>
    </submittedName>
</protein>
<dbReference type="AlphaFoldDB" id="U5LAA5"/>
<dbReference type="EMBL" id="CP006643">
    <property type="protein sequence ID" value="AGX04323.1"/>
    <property type="molecule type" value="Genomic_DNA"/>
</dbReference>
<proteinExistence type="predicted"/>
<evidence type="ECO:0000313" key="1">
    <source>
        <dbReference type="EMBL" id="AGX04323.1"/>
    </source>
</evidence>
<dbReference type="Proteomes" id="UP000017805">
    <property type="component" value="Chromosome"/>
</dbReference>
<dbReference type="HOGENOM" id="CLU_3395071_0_0_9"/>
<keyword evidence="2" id="KW-1185">Reference proteome</keyword>
<gene>
    <name evidence="1" type="ORF">N288_12085</name>
</gene>